<evidence type="ECO:0000259" key="7">
    <source>
        <dbReference type="PROSITE" id="PS50157"/>
    </source>
</evidence>
<dbReference type="Gene3D" id="3.30.160.60">
    <property type="entry name" value="Classic Zinc Finger"/>
    <property type="match status" value="2"/>
</dbReference>
<gene>
    <name evidence="8" type="ORF">XENOCAPTIV_001124</name>
</gene>
<feature type="domain" description="C2H2-type" evidence="7">
    <location>
        <begin position="1"/>
        <end position="20"/>
    </location>
</feature>
<comment type="caution">
    <text evidence="8">The sequence shown here is derived from an EMBL/GenBank/DDBJ whole genome shotgun (WGS) entry which is preliminary data.</text>
</comment>
<name>A0ABV0R4K1_9TELE</name>
<evidence type="ECO:0000256" key="5">
    <source>
        <dbReference type="PROSITE-ProRule" id="PRU00042"/>
    </source>
</evidence>
<evidence type="ECO:0000256" key="6">
    <source>
        <dbReference type="SAM" id="MobiDB-lite"/>
    </source>
</evidence>
<protein>
    <recommendedName>
        <fullName evidence="7">C2H2-type domain-containing protein</fullName>
    </recommendedName>
</protein>
<dbReference type="PANTHER" id="PTHR23235">
    <property type="entry name" value="KRUEPPEL-LIKE TRANSCRIPTION FACTOR"/>
    <property type="match status" value="1"/>
</dbReference>
<reference evidence="8 9" key="1">
    <citation type="submission" date="2021-06" db="EMBL/GenBank/DDBJ databases">
        <authorList>
            <person name="Palmer J.M."/>
        </authorList>
    </citation>
    <scope>NUCLEOTIDE SEQUENCE [LARGE SCALE GENOMIC DNA]</scope>
    <source>
        <strain evidence="8 9">XC_2019</strain>
        <tissue evidence="8">Muscle</tissue>
    </source>
</reference>
<organism evidence="8 9">
    <name type="scientific">Xenoophorus captivus</name>
    <dbReference type="NCBI Taxonomy" id="1517983"/>
    <lineage>
        <taxon>Eukaryota</taxon>
        <taxon>Metazoa</taxon>
        <taxon>Chordata</taxon>
        <taxon>Craniata</taxon>
        <taxon>Vertebrata</taxon>
        <taxon>Euteleostomi</taxon>
        <taxon>Actinopterygii</taxon>
        <taxon>Neopterygii</taxon>
        <taxon>Teleostei</taxon>
        <taxon>Neoteleostei</taxon>
        <taxon>Acanthomorphata</taxon>
        <taxon>Ovalentaria</taxon>
        <taxon>Atherinomorphae</taxon>
        <taxon>Cyprinodontiformes</taxon>
        <taxon>Goodeidae</taxon>
        <taxon>Xenoophorus</taxon>
    </lineage>
</organism>
<dbReference type="PANTHER" id="PTHR23235:SF120">
    <property type="entry name" value="KRUPPEL-LIKE FACTOR 15"/>
    <property type="match status" value="1"/>
</dbReference>
<evidence type="ECO:0000256" key="3">
    <source>
        <dbReference type="ARBA" id="ARBA00022771"/>
    </source>
</evidence>
<keyword evidence="2" id="KW-0677">Repeat</keyword>
<keyword evidence="3 5" id="KW-0863">Zinc-finger</keyword>
<evidence type="ECO:0000256" key="1">
    <source>
        <dbReference type="ARBA" id="ARBA00022723"/>
    </source>
</evidence>
<evidence type="ECO:0000313" key="9">
    <source>
        <dbReference type="Proteomes" id="UP001434883"/>
    </source>
</evidence>
<proteinExistence type="predicted"/>
<keyword evidence="9" id="KW-1185">Reference proteome</keyword>
<feature type="compositionally biased region" description="Polar residues" evidence="6">
    <location>
        <begin position="78"/>
        <end position="94"/>
    </location>
</feature>
<sequence>AFTASSILRTHIRQHSGERPFKCKHCGKAFASHAAHDSHVRRTHARDKPFLCELCGATFQEEQELKYHEKIHNKRQIDTLTVPHSSGTGLQENSGLPVKGIQKAQKNPGQRFPNYPGLTLLNSDYRPWN</sequence>
<dbReference type="SUPFAM" id="SSF57667">
    <property type="entry name" value="beta-beta-alpha zinc fingers"/>
    <property type="match status" value="1"/>
</dbReference>
<evidence type="ECO:0000256" key="2">
    <source>
        <dbReference type="ARBA" id="ARBA00022737"/>
    </source>
</evidence>
<feature type="domain" description="C2H2-type" evidence="7">
    <location>
        <begin position="50"/>
        <end position="77"/>
    </location>
</feature>
<feature type="domain" description="C2H2-type" evidence="7">
    <location>
        <begin position="21"/>
        <end position="49"/>
    </location>
</feature>
<dbReference type="SMART" id="SM00355">
    <property type="entry name" value="ZnF_C2H2"/>
    <property type="match status" value="2"/>
</dbReference>
<dbReference type="PROSITE" id="PS50157">
    <property type="entry name" value="ZINC_FINGER_C2H2_2"/>
    <property type="match status" value="3"/>
</dbReference>
<dbReference type="InterPro" id="IPR036236">
    <property type="entry name" value="Znf_C2H2_sf"/>
</dbReference>
<accession>A0ABV0R4K1</accession>
<evidence type="ECO:0000256" key="4">
    <source>
        <dbReference type="ARBA" id="ARBA00022833"/>
    </source>
</evidence>
<dbReference type="Proteomes" id="UP001434883">
    <property type="component" value="Unassembled WGS sequence"/>
</dbReference>
<keyword evidence="4" id="KW-0862">Zinc</keyword>
<dbReference type="EMBL" id="JAHRIN010033719">
    <property type="protein sequence ID" value="MEQ2202462.1"/>
    <property type="molecule type" value="Genomic_DNA"/>
</dbReference>
<dbReference type="PROSITE" id="PS00028">
    <property type="entry name" value="ZINC_FINGER_C2H2_1"/>
    <property type="match status" value="2"/>
</dbReference>
<keyword evidence="1" id="KW-0479">Metal-binding</keyword>
<feature type="non-terminal residue" evidence="8">
    <location>
        <position position="1"/>
    </location>
</feature>
<evidence type="ECO:0000313" key="8">
    <source>
        <dbReference type="EMBL" id="MEQ2202462.1"/>
    </source>
</evidence>
<dbReference type="InterPro" id="IPR013087">
    <property type="entry name" value="Znf_C2H2_type"/>
</dbReference>
<feature type="region of interest" description="Disordered" evidence="6">
    <location>
        <begin position="78"/>
        <end position="115"/>
    </location>
</feature>